<evidence type="ECO:0000256" key="1">
    <source>
        <dbReference type="SAM" id="SignalP"/>
    </source>
</evidence>
<keyword evidence="3" id="KW-1185">Reference proteome</keyword>
<evidence type="ECO:0000313" key="3">
    <source>
        <dbReference type="Proteomes" id="UP000812961"/>
    </source>
</evidence>
<feature type="signal peptide" evidence="1">
    <location>
        <begin position="1"/>
        <end position="18"/>
    </location>
</feature>
<comment type="caution">
    <text evidence="2">The sequence shown here is derived from an EMBL/GenBank/DDBJ whole genome shotgun (WGS) entry which is preliminary data.</text>
</comment>
<keyword evidence="2" id="KW-0449">Lipoprotein</keyword>
<dbReference type="InterPro" id="IPR011990">
    <property type="entry name" value="TPR-like_helical_dom_sf"/>
</dbReference>
<dbReference type="Proteomes" id="UP000812961">
    <property type="component" value="Unassembled WGS sequence"/>
</dbReference>
<gene>
    <name evidence="2" type="ORF">K1Y79_15645</name>
</gene>
<sequence length="465" mass="50549">MKRPFIIIAMLTAFTLSACSKFLDVNDNPNVPSDVSEALLLAPLEAGVSQYIAAGNAATLVNQWMQNCVPNQPMPNTANYMVTSSTFDDYWNSMYVVVLNNLSILDKQATANGNPKYAGVAKVLTAYTLGTATALWGDIPYSQGFTGTGNTTPTYDKQEDIYKSIQALLDAAIPLLQSDQGNTPGSDDYYYAGDMNKWVKVAYTLKARYYMHLTKAPGYNAAAQADLALTALTNGMSSNDDDCAFSYNGTSTSSNAWYLHFYNTSTLVLSSRYVDSLLMHADPRLPYLVSKAENTGKYNGNTIGSGAGALQDYSVAGSFYGGIASKVYILNAAEALFLKAEATYITAGYTAAQPVFRQAVAGNLVKLGVDTNSAAAQTFLAKRGVLTAANALQLIIEEKATANFLSIENYTDWRRTGFPLLQMIPNNTVTSLPRRFLYPLNEITANPQALQTAKLTDRVWWDRSN</sequence>
<name>A0ABS7GDL0_9BACT</name>
<evidence type="ECO:0000313" key="2">
    <source>
        <dbReference type="EMBL" id="MBW8685773.1"/>
    </source>
</evidence>
<dbReference type="EMBL" id="JAICCF010000003">
    <property type="protein sequence ID" value="MBW8685773.1"/>
    <property type="molecule type" value="Genomic_DNA"/>
</dbReference>
<proteinExistence type="predicted"/>
<organism evidence="2 3">
    <name type="scientific">Chitinophaga rhizophila</name>
    <dbReference type="NCBI Taxonomy" id="2866212"/>
    <lineage>
        <taxon>Bacteria</taxon>
        <taxon>Pseudomonadati</taxon>
        <taxon>Bacteroidota</taxon>
        <taxon>Chitinophagia</taxon>
        <taxon>Chitinophagales</taxon>
        <taxon>Chitinophagaceae</taxon>
        <taxon>Chitinophaga</taxon>
    </lineage>
</organism>
<dbReference type="Pfam" id="PF12771">
    <property type="entry name" value="SusD-like_2"/>
    <property type="match status" value="1"/>
</dbReference>
<reference evidence="2 3" key="1">
    <citation type="submission" date="2021-08" db="EMBL/GenBank/DDBJ databases">
        <title>The genome sequence of Chitinophaga sp. B61.</title>
        <authorList>
            <person name="Zhang X."/>
        </authorList>
    </citation>
    <scope>NUCLEOTIDE SEQUENCE [LARGE SCALE GENOMIC DNA]</scope>
    <source>
        <strain evidence="2 3">B61</strain>
    </source>
</reference>
<keyword evidence="1" id="KW-0732">Signal</keyword>
<dbReference type="Gene3D" id="1.25.40.390">
    <property type="match status" value="1"/>
</dbReference>
<dbReference type="RefSeq" id="WP_220251107.1">
    <property type="nucleotide sequence ID" value="NZ_JAICCF010000003.1"/>
</dbReference>
<dbReference type="InterPro" id="IPR041662">
    <property type="entry name" value="SusD-like_2"/>
</dbReference>
<accession>A0ABS7GDL0</accession>
<feature type="chain" id="PRO_5045206873" evidence="1">
    <location>
        <begin position="19"/>
        <end position="465"/>
    </location>
</feature>
<dbReference type="PROSITE" id="PS51257">
    <property type="entry name" value="PROKAR_LIPOPROTEIN"/>
    <property type="match status" value="1"/>
</dbReference>
<dbReference type="SUPFAM" id="SSF48452">
    <property type="entry name" value="TPR-like"/>
    <property type="match status" value="1"/>
</dbReference>
<protein>
    <submittedName>
        <fullName evidence="2">SusD/RagB family nutrient-binding outer membrane lipoprotein</fullName>
    </submittedName>
</protein>